<evidence type="ECO:0000313" key="3">
    <source>
        <dbReference type="Proteomes" id="UP000625283"/>
    </source>
</evidence>
<organism evidence="2 3">
    <name type="scientific">Sphingobacterium faecale</name>
    <dbReference type="NCBI Taxonomy" id="2803775"/>
    <lineage>
        <taxon>Bacteria</taxon>
        <taxon>Pseudomonadati</taxon>
        <taxon>Bacteroidota</taxon>
        <taxon>Sphingobacteriia</taxon>
        <taxon>Sphingobacteriales</taxon>
        <taxon>Sphingobacteriaceae</taxon>
        <taxon>Sphingobacterium</taxon>
    </lineage>
</organism>
<dbReference type="Proteomes" id="UP000625283">
    <property type="component" value="Unassembled WGS sequence"/>
</dbReference>
<evidence type="ECO:0000256" key="1">
    <source>
        <dbReference type="SAM" id="Phobius"/>
    </source>
</evidence>
<proteinExistence type="predicted"/>
<sequence length="256" mass="29510">MKEEEIDKLFRRAFHEAEETPTKNIWRQIEKQLDEKEQVIRIPSKRNTWFKYAAAAFLAFGTILTWLKLDNSNHLLTTDKSVSIIPDKDESPLPSIIKQEQPATPKVISNEITEKEKMSSTVILASKQVQSVVNNHLEQKRKKIELSTNDLEEVKPMLTSLQSQQQRNAADLPIRQVTEIEGIKPLISFDEETESMYAHTPHESSNQNIVTSILNTISDKLEISTTKDIRFRADEEGSFRVDIINSLVKNRKKIKR</sequence>
<evidence type="ECO:0000313" key="2">
    <source>
        <dbReference type="EMBL" id="MBL1409684.1"/>
    </source>
</evidence>
<keyword evidence="3" id="KW-1185">Reference proteome</keyword>
<keyword evidence="1" id="KW-1133">Transmembrane helix</keyword>
<reference evidence="2 3" key="1">
    <citation type="submission" date="2021-01" db="EMBL/GenBank/DDBJ databases">
        <title>C459-1 draft genome sequence.</title>
        <authorList>
            <person name="Zhang X.-F."/>
        </authorList>
    </citation>
    <scope>NUCLEOTIDE SEQUENCE [LARGE SCALE GENOMIC DNA]</scope>
    <source>
        <strain evidence="3">C459-1</strain>
    </source>
</reference>
<keyword evidence="1" id="KW-0472">Membrane</keyword>
<comment type="caution">
    <text evidence="2">The sequence shown here is derived from an EMBL/GenBank/DDBJ whole genome shotgun (WGS) entry which is preliminary data.</text>
</comment>
<dbReference type="RefSeq" id="WP_202103427.1">
    <property type="nucleotide sequence ID" value="NZ_JAERTY010000007.1"/>
</dbReference>
<accession>A0ABS1R4Q3</accession>
<evidence type="ECO:0008006" key="4">
    <source>
        <dbReference type="Google" id="ProtNLM"/>
    </source>
</evidence>
<dbReference type="EMBL" id="JAERTY010000007">
    <property type="protein sequence ID" value="MBL1409684.1"/>
    <property type="molecule type" value="Genomic_DNA"/>
</dbReference>
<feature type="transmembrane region" description="Helical" evidence="1">
    <location>
        <begin position="49"/>
        <end position="67"/>
    </location>
</feature>
<protein>
    <recommendedName>
        <fullName evidence="4">Anti-sigma factor</fullName>
    </recommendedName>
</protein>
<keyword evidence="1" id="KW-0812">Transmembrane</keyword>
<gene>
    <name evidence="2" type="ORF">JKG61_13065</name>
</gene>
<name>A0ABS1R4Q3_9SPHI</name>